<name>A0A562ZWC8_9BURK</name>
<dbReference type="Gene3D" id="3.40.190.10">
    <property type="entry name" value="Periplasmic binding protein-like II"/>
    <property type="match status" value="2"/>
</dbReference>
<protein>
    <submittedName>
        <fullName evidence="5">Metal ABC transporter substrate-binding protein</fullName>
    </submittedName>
</protein>
<comment type="caution">
    <text evidence="5">The sequence shown here is derived from an EMBL/GenBank/DDBJ whole genome shotgun (WGS) entry which is preliminary data.</text>
</comment>
<dbReference type="SUPFAM" id="SSF53850">
    <property type="entry name" value="Periplasmic binding protein-like II"/>
    <property type="match status" value="1"/>
</dbReference>
<proteinExistence type="inferred from homology"/>
<dbReference type="InterPro" id="IPR006311">
    <property type="entry name" value="TAT_signal"/>
</dbReference>
<dbReference type="OrthoDB" id="8877897at2"/>
<dbReference type="PROSITE" id="PS51318">
    <property type="entry name" value="TAT"/>
    <property type="match status" value="1"/>
</dbReference>
<dbReference type="PANTHER" id="PTHR30024:SF47">
    <property type="entry name" value="TAURINE-BINDING PERIPLASMIC PROTEIN"/>
    <property type="match status" value="1"/>
</dbReference>
<dbReference type="GO" id="GO:0042597">
    <property type="term" value="C:periplasmic space"/>
    <property type="evidence" value="ECO:0007669"/>
    <property type="project" value="UniProtKB-SubCell"/>
</dbReference>
<evidence type="ECO:0000256" key="3">
    <source>
        <dbReference type="ARBA" id="ARBA00022729"/>
    </source>
</evidence>
<comment type="similarity">
    <text evidence="2">Belongs to the bacterial solute-binding protein SsuA/TauA family.</text>
</comment>
<accession>A0A562ZWC8</accession>
<reference evidence="5 6" key="1">
    <citation type="submission" date="2019-07" db="EMBL/GenBank/DDBJ databases">
        <title>Caenimonas sedimenti sp. nov., isolated from activated sludge.</title>
        <authorList>
            <person name="Xu J."/>
        </authorList>
    </citation>
    <scope>NUCLEOTIDE SEQUENCE [LARGE SCALE GENOMIC DNA]</scope>
    <source>
        <strain evidence="5 6">HX-9-20</strain>
    </source>
</reference>
<evidence type="ECO:0000256" key="1">
    <source>
        <dbReference type="ARBA" id="ARBA00004418"/>
    </source>
</evidence>
<dbReference type="AlphaFoldDB" id="A0A562ZWC8"/>
<comment type="subcellular location">
    <subcellularLocation>
        <location evidence="1">Periplasm</location>
    </subcellularLocation>
</comment>
<evidence type="ECO:0000256" key="4">
    <source>
        <dbReference type="SAM" id="SignalP"/>
    </source>
</evidence>
<dbReference type="Pfam" id="PF13379">
    <property type="entry name" value="NMT1_2"/>
    <property type="match status" value="1"/>
</dbReference>
<sequence length="319" mass="33893">MMKTNPFNRRDALIALAAAAGAVALPAFAQPVTKAIFGYTAVTDFASVFIAREEGYFTKRSLDIEPKLIPLNPSIPPAIQSDSLQLGGPTPSVFLQAVEGGLDHVVLTGGGATSKSMTGIGLVAKAGANIKTAQDCIGKKIGVPGLGAFLHVGFRAWLKTQGVDSTKVTFIEASFPQHGDLLRGGSLDAVVTADPFMSRIVSSGTGYVASYYSTFLPDGLPTLVFTARRDWVQKNPAAAKAFQAAIAESAVFINNPKNAAKVREHIGKYIKLPPEVLATVQLSPPLPVVQEKQLAWWSDQMLEQKLLKARPNLAALIVK</sequence>
<feature type="chain" id="PRO_5021831770" evidence="4">
    <location>
        <begin position="30"/>
        <end position="319"/>
    </location>
</feature>
<feature type="signal peptide" evidence="4">
    <location>
        <begin position="1"/>
        <end position="29"/>
    </location>
</feature>
<organism evidence="5 6">
    <name type="scientific">Caenimonas sedimenti</name>
    <dbReference type="NCBI Taxonomy" id="2596921"/>
    <lineage>
        <taxon>Bacteria</taxon>
        <taxon>Pseudomonadati</taxon>
        <taxon>Pseudomonadota</taxon>
        <taxon>Betaproteobacteria</taxon>
        <taxon>Burkholderiales</taxon>
        <taxon>Comamonadaceae</taxon>
        <taxon>Caenimonas</taxon>
    </lineage>
</organism>
<evidence type="ECO:0000313" key="5">
    <source>
        <dbReference type="EMBL" id="TWO72922.1"/>
    </source>
</evidence>
<dbReference type="Proteomes" id="UP000318199">
    <property type="component" value="Unassembled WGS sequence"/>
</dbReference>
<dbReference type="PANTHER" id="PTHR30024">
    <property type="entry name" value="ALIPHATIC SULFONATES-BINDING PROTEIN-RELATED"/>
    <property type="match status" value="1"/>
</dbReference>
<gene>
    <name evidence="5" type="ORF">FN976_01370</name>
</gene>
<dbReference type="RefSeq" id="WP_145890225.1">
    <property type="nucleotide sequence ID" value="NZ_VOBQ01000002.1"/>
</dbReference>
<evidence type="ECO:0000256" key="2">
    <source>
        <dbReference type="ARBA" id="ARBA00010742"/>
    </source>
</evidence>
<keyword evidence="6" id="KW-1185">Reference proteome</keyword>
<keyword evidence="3 4" id="KW-0732">Signal</keyword>
<dbReference type="EMBL" id="VOBQ01000002">
    <property type="protein sequence ID" value="TWO72922.1"/>
    <property type="molecule type" value="Genomic_DNA"/>
</dbReference>
<evidence type="ECO:0000313" key="6">
    <source>
        <dbReference type="Proteomes" id="UP000318199"/>
    </source>
</evidence>